<dbReference type="InterPro" id="IPR050922">
    <property type="entry name" value="LytR/CpsA/Psr_CW_biosynth"/>
</dbReference>
<dbReference type="eggNOG" id="COG1316">
    <property type="taxonomic scope" value="Bacteria"/>
</dbReference>
<keyword evidence="4" id="KW-1185">Reference proteome</keyword>
<dbReference type="EMBL" id="ACLJ02000001">
    <property type="protein sequence ID" value="EFK55424.1"/>
    <property type="molecule type" value="Genomic_DNA"/>
</dbReference>
<evidence type="ECO:0000313" key="3">
    <source>
        <dbReference type="EMBL" id="EFK55424.1"/>
    </source>
</evidence>
<proteinExistence type="inferred from homology"/>
<dbReference type="STRING" id="585529.HMPREF0291_10682"/>
<protein>
    <submittedName>
        <fullName evidence="3">Cell envelope-like function transcriptional attenuator common domain protein</fullName>
    </submittedName>
</protein>
<dbReference type="Proteomes" id="UP000004208">
    <property type="component" value="Unassembled WGS sequence"/>
</dbReference>
<evidence type="ECO:0000256" key="1">
    <source>
        <dbReference type="ARBA" id="ARBA00006068"/>
    </source>
</evidence>
<sequence length="298" mass="31938">MPRLRGCIPTALTLLLVLIVAGTLFVDTRLTRVDAFPDNQVANTAGTNWLIVGSDSRQGLSDEDIERLGTGGDIGQGRTDTIMLMHLPATGKPTLVSLPRDSYVNIPGYGMDKINSAFAFGGPKLLTETVEQATGLRIDHYAEIGMGGLAGLTDAVGGVELCPSEPIQDPLANLDVQAGCQKMDGPTSLGYVRTRATAMGDLDRVQRQREFMSALMKRVVSPGVLLNPFRLVPMALRGTDLLIVGEGDHVWHLARMALGLRSGVETETVPIGQFADSEVGSVLIWDEVGAQELFAKLR</sequence>
<dbReference type="InterPro" id="IPR004474">
    <property type="entry name" value="LytR_CpsA_psr"/>
</dbReference>
<dbReference type="AlphaFoldDB" id="D7W9E4"/>
<feature type="domain" description="Cell envelope-related transcriptional attenuator" evidence="2">
    <location>
        <begin position="78"/>
        <end position="219"/>
    </location>
</feature>
<comment type="similarity">
    <text evidence="1">Belongs to the LytR/CpsA/Psr (LCP) family.</text>
</comment>
<comment type="caution">
    <text evidence="3">The sequence shown here is derived from an EMBL/GenBank/DDBJ whole genome shotgun (WGS) entry which is preliminary data.</text>
</comment>
<dbReference type="NCBIfam" id="TIGR00350">
    <property type="entry name" value="lytR_cpsA_psr"/>
    <property type="match status" value="1"/>
</dbReference>
<dbReference type="Pfam" id="PF03816">
    <property type="entry name" value="LytR_cpsA_psr"/>
    <property type="match status" value="1"/>
</dbReference>
<evidence type="ECO:0000313" key="4">
    <source>
        <dbReference type="Proteomes" id="UP000004208"/>
    </source>
</evidence>
<name>D7W9E4_9CORY</name>
<dbReference type="HOGENOM" id="CLU_016455_0_1_11"/>
<dbReference type="Gene3D" id="3.40.630.190">
    <property type="entry name" value="LCP protein"/>
    <property type="match status" value="1"/>
</dbReference>
<dbReference type="PANTHER" id="PTHR33392:SF6">
    <property type="entry name" value="POLYISOPRENYL-TEICHOIC ACID--PEPTIDOGLYCAN TEICHOIC ACID TRANSFERASE TAGU"/>
    <property type="match status" value="1"/>
</dbReference>
<gene>
    <name evidence="3" type="ORF">HMPREF0291_10682</name>
</gene>
<accession>D7W9E4</accession>
<reference evidence="3" key="1">
    <citation type="submission" date="2010-06" db="EMBL/GenBank/DDBJ databases">
        <authorList>
            <person name="Muzny D."/>
            <person name="Qin X."/>
            <person name="Buhay C."/>
            <person name="Dugan-Rocha S."/>
            <person name="Ding Y."/>
            <person name="Chen G."/>
            <person name="Hawes A."/>
            <person name="Holder M."/>
            <person name="Jhangiani S."/>
            <person name="Johnson A."/>
            <person name="Khan Z."/>
            <person name="Li Z."/>
            <person name="Liu W."/>
            <person name="Liu X."/>
            <person name="Perez L."/>
            <person name="Shen H."/>
            <person name="Wang Q."/>
            <person name="Watt J."/>
            <person name="Xi L."/>
            <person name="Xin Y."/>
            <person name="Zhou J."/>
            <person name="Deng J."/>
            <person name="Jiang H."/>
            <person name="Liu Y."/>
            <person name="Qu J."/>
            <person name="Song X.-Z."/>
            <person name="Zhang L."/>
            <person name="Villasana D."/>
            <person name="Johnson A."/>
            <person name="Liu J."/>
            <person name="Liyanage D."/>
            <person name="Lorensuhewa L."/>
            <person name="Robinson T."/>
            <person name="Song A."/>
            <person name="Song B.-B."/>
            <person name="Dinh H."/>
            <person name="Thornton R."/>
            <person name="Coyle M."/>
            <person name="Francisco L."/>
            <person name="Jackson L."/>
            <person name="Javaid M."/>
            <person name="Korchina V."/>
            <person name="Kovar C."/>
            <person name="Mata R."/>
            <person name="Mathew T."/>
            <person name="Ngo R."/>
            <person name="Nguyen L."/>
            <person name="Nguyen N."/>
            <person name="Okwuonu G."/>
            <person name="Ongeri F."/>
            <person name="Pham C."/>
            <person name="Simmons D."/>
            <person name="Wilczek-Boney K."/>
            <person name="Hale W."/>
            <person name="Jakkamsetti A."/>
            <person name="Pham P."/>
            <person name="Ruth R."/>
            <person name="San Lucas F."/>
            <person name="Warren J."/>
            <person name="Zhang J."/>
            <person name="Zhao Z."/>
            <person name="Zhou C."/>
            <person name="Zhu D."/>
            <person name="Lee S."/>
            <person name="Bess C."/>
            <person name="Blankenburg K."/>
            <person name="Forbes L."/>
            <person name="Fu Q."/>
            <person name="Gubbala S."/>
            <person name="Hirani K."/>
            <person name="Jayaseelan J.C."/>
            <person name="Lara F."/>
            <person name="Munidasa M."/>
            <person name="Palculict T."/>
            <person name="Patil S."/>
            <person name="Pu L.-L."/>
            <person name="Saada N."/>
            <person name="Tang L."/>
            <person name="Weissenberger G."/>
            <person name="Zhu Y."/>
            <person name="Hemphill L."/>
            <person name="Shang Y."/>
            <person name="Youmans B."/>
            <person name="Ayvaz T."/>
            <person name="Ross M."/>
            <person name="Santibanez J."/>
            <person name="Aqrawi P."/>
            <person name="Gross S."/>
            <person name="Joshi V."/>
            <person name="Fowler G."/>
            <person name="Nazareth L."/>
            <person name="Reid J."/>
            <person name="Worley K."/>
            <person name="Petrosino J."/>
            <person name="Highlander S."/>
            <person name="Gibbs R."/>
        </authorList>
    </citation>
    <scope>NUCLEOTIDE SEQUENCE [LARGE SCALE GENOMIC DNA]</scope>
    <source>
        <strain evidence="3">ATCC 33030</strain>
    </source>
</reference>
<evidence type="ECO:0000259" key="2">
    <source>
        <dbReference type="Pfam" id="PF03816"/>
    </source>
</evidence>
<dbReference type="PANTHER" id="PTHR33392">
    <property type="entry name" value="POLYISOPRENYL-TEICHOIC ACID--PEPTIDOGLYCAN TEICHOIC ACID TRANSFERASE TAGU"/>
    <property type="match status" value="1"/>
</dbReference>
<organism evidence="3 4">
    <name type="scientific">Corynebacterium genitalium ATCC 33030</name>
    <dbReference type="NCBI Taxonomy" id="585529"/>
    <lineage>
        <taxon>Bacteria</taxon>
        <taxon>Bacillati</taxon>
        <taxon>Actinomycetota</taxon>
        <taxon>Actinomycetes</taxon>
        <taxon>Mycobacteriales</taxon>
        <taxon>Corynebacteriaceae</taxon>
        <taxon>Corynebacterium</taxon>
    </lineage>
</organism>